<name>A0ABW9QUF2_9ACTN</name>
<keyword evidence="1" id="KW-0472">Membrane</keyword>
<feature type="transmembrane region" description="Helical" evidence="1">
    <location>
        <begin position="100"/>
        <end position="122"/>
    </location>
</feature>
<dbReference type="EMBL" id="WJHE01000615">
    <property type="protein sequence ID" value="MST33495.1"/>
    <property type="molecule type" value="Genomic_DNA"/>
</dbReference>
<accession>A0ABW9QUF2</accession>
<reference evidence="2 3" key="1">
    <citation type="submission" date="2019-11" db="EMBL/GenBank/DDBJ databases">
        <title>Acidiferrimicrobium australis gen. nov., sp. nov., an acidophilic and obligately heterotrophic, member of the Actinobacteria that catalyses dissimilatory oxido- reduction of iron isolated from metal-rich acidic water in Chile.</title>
        <authorList>
            <person name="Gonzalez D."/>
            <person name="Huber K."/>
            <person name="Hedrich S."/>
            <person name="Rojas-Villalobos C."/>
            <person name="Quatrini R."/>
            <person name="Dinamarca M.A."/>
            <person name="Schwarz A."/>
            <person name="Canales C."/>
            <person name="Nancucheo I."/>
        </authorList>
    </citation>
    <scope>NUCLEOTIDE SEQUENCE [LARGE SCALE GENOMIC DNA]</scope>
    <source>
        <strain evidence="2 3">USS-CCA1</strain>
    </source>
</reference>
<comment type="caution">
    <text evidence="2">The sequence shown here is derived from an EMBL/GenBank/DDBJ whole genome shotgun (WGS) entry which is preliminary data.</text>
</comment>
<evidence type="ECO:0000313" key="3">
    <source>
        <dbReference type="Proteomes" id="UP000437736"/>
    </source>
</evidence>
<gene>
    <name evidence="2" type="ORF">GHK86_12285</name>
</gene>
<evidence type="ECO:0000256" key="1">
    <source>
        <dbReference type="SAM" id="Phobius"/>
    </source>
</evidence>
<evidence type="ECO:0008006" key="4">
    <source>
        <dbReference type="Google" id="ProtNLM"/>
    </source>
</evidence>
<evidence type="ECO:0000313" key="2">
    <source>
        <dbReference type="EMBL" id="MST33495.1"/>
    </source>
</evidence>
<feature type="transmembrane region" description="Helical" evidence="1">
    <location>
        <begin position="12"/>
        <end position="31"/>
    </location>
</feature>
<keyword evidence="1" id="KW-1133">Transmembrane helix</keyword>
<sequence length="182" mass="19002">MTLGPAGRRRAVAAAVLAVYALCSWLIALPLGLAPGSHLPTCACADVAQETWWLAVAAHAPFALHTGAVDVPRGVSLLDNASFPLLGALLAPVTRSVGPVASLVILLRLAFLTSAVAAYAVLRRLRGTDLGPAVGGALYAFSPYMTHQAGSHFFLAFGPLPPLLLGLVHRRMTSPTPRPWRG</sequence>
<dbReference type="Proteomes" id="UP000437736">
    <property type="component" value="Unassembled WGS sequence"/>
</dbReference>
<keyword evidence="1" id="KW-0812">Transmembrane</keyword>
<keyword evidence="3" id="KW-1185">Reference proteome</keyword>
<organism evidence="2 3">
    <name type="scientific">Acidiferrimicrobium australe</name>
    <dbReference type="NCBI Taxonomy" id="2664430"/>
    <lineage>
        <taxon>Bacteria</taxon>
        <taxon>Bacillati</taxon>
        <taxon>Actinomycetota</taxon>
        <taxon>Acidimicrobiia</taxon>
        <taxon>Acidimicrobiales</taxon>
        <taxon>Acidimicrobiaceae</taxon>
        <taxon>Acidiferrimicrobium</taxon>
    </lineage>
</organism>
<protein>
    <recommendedName>
        <fullName evidence="4">DUF2029 domain-containing protein</fullName>
    </recommendedName>
</protein>
<proteinExistence type="predicted"/>